<dbReference type="EMBL" id="VIGI01000010">
    <property type="protein sequence ID" value="KAB8295191.1"/>
    <property type="molecule type" value="Genomic_DNA"/>
</dbReference>
<feature type="compositionally biased region" description="Polar residues" evidence="1">
    <location>
        <begin position="42"/>
        <end position="51"/>
    </location>
</feature>
<feature type="compositionally biased region" description="Basic and acidic residues" evidence="1">
    <location>
        <begin position="58"/>
        <end position="68"/>
    </location>
</feature>
<accession>A0A5N6K087</accession>
<protein>
    <recommendedName>
        <fullName evidence="4">BZIP domain-containing protein</fullName>
    </recommendedName>
</protein>
<feature type="region of interest" description="Disordered" evidence="1">
    <location>
        <begin position="121"/>
        <end position="160"/>
    </location>
</feature>
<evidence type="ECO:0008006" key="4">
    <source>
        <dbReference type="Google" id="ProtNLM"/>
    </source>
</evidence>
<name>A0A5N6K087_MONLA</name>
<dbReference type="CDD" id="cd14688">
    <property type="entry name" value="bZIP_YAP"/>
    <property type="match status" value="1"/>
</dbReference>
<sequence>MSQPVYGSKEPVGSDGEGLSHSDSTNTSCKKVEEKKRVSRAGTRSVSTLSPAQLARKRANDREAQRNIRLRTKEHIERLEARIEELTKGRNPELELEEVRRRNEALESEVRLLNESLAQLRADDSSSPDRPVDLGFQHGTTVPSSSTQNIRRGTSTSGPVNSQAFETPCMPFGAINGVAQLLGSVSTGALDETSRLSYFDPIPQVNFNDGNWGPGSIPSGAVQSPNPTTISGHTQTQLQQPLQHAFDNLIMPSRPSIPPPLHPYEMNHGVSFSSQLPLQPWDLPILNTSTPTCGVDSIIMTIISMQKAIAQQRAPVDHIIGPSQPSMKALILPDDPNQTHNISTMVSRLLSSLAIRGLPERAGCLYLMYHICQWQIYPSSSTYGNLTDWSSPRTSQLITPHPVWADSIFWGKLKDKVIENQELYANEDFQNAYILCLNVNWSRPDTETFRWEGNDIIITEDFENHIKTLSNWSLDERFAARYPELAPLVRISGASPVGEPCSQVPYALQ</sequence>
<comment type="caution">
    <text evidence="2">The sequence shown here is derived from an EMBL/GenBank/DDBJ whole genome shotgun (WGS) entry which is preliminary data.</text>
</comment>
<organism evidence="2 3">
    <name type="scientific">Monilinia laxa</name>
    <name type="common">Brown rot fungus</name>
    <name type="synonym">Sclerotinia laxa</name>
    <dbReference type="NCBI Taxonomy" id="61186"/>
    <lineage>
        <taxon>Eukaryota</taxon>
        <taxon>Fungi</taxon>
        <taxon>Dikarya</taxon>
        <taxon>Ascomycota</taxon>
        <taxon>Pezizomycotina</taxon>
        <taxon>Leotiomycetes</taxon>
        <taxon>Helotiales</taxon>
        <taxon>Sclerotiniaceae</taxon>
        <taxon>Monilinia</taxon>
    </lineage>
</organism>
<dbReference type="Gene3D" id="1.20.5.170">
    <property type="match status" value="1"/>
</dbReference>
<reference evidence="2 3" key="1">
    <citation type="submission" date="2019-06" db="EMBL/GenBank/DDBJ databases">
        <title>Genome Sequence of the Brown Rot Fungal Pathogen Monilinia laxa.</title>
        <authorList>
            <person name="De Miccolis Angelini R.M."/>
            <person name="Landi L."/>
            <person name="Abate D."/>
            <person name="Pollastro S."/>
            <person name="Romanazzi G."/>
            <person name="Faretra F."/>
        </authorList>
    </citation>
    <scope>NUCLEOTIDE SEQUENCE [LARGE SCALE GENOMIC DNA]</scope>
    <source>
        <strain evidence="2 3">Mlax316</strain>
    </source>
</reference>
<dbReference type="OrthoDB" id="2985014at2759"/>
<evidence type="ECO:0000313" key="3">
    <source>
        <dbReference type="Proteomes" id="UP000326757"/>
    </source>
</evidence>
<dbReference type="Pfam" id="PF11905">
    <property type="entry name" value="DUF3425"/>
    <property type="match status" value="1"/>
</dbReference>
<dbReference type="PANTHER" id="PTHR37012:SF2">
    <property type="entry name" value="BZIP DOMAIN-CONTAINING PROTEIN-RELATED"/>
    <property type="match status" value="1"/>
</dbReference>
<feature type="region of interest" description="Disordered" evidence="1">
    <location>
        <begin position="1"/>
        <end position="68"/>
    </location>
</feature>
<dbReference type="PANTHER" id="PTHR37012">
    <property type="entry name" value="B-ZIP TRANSCRIPTION FACTOR (EUROFUNG)-RELATED"/>
    <property type="match status" value="1"/>
</dbReference>
<feature type="compositionally biased region" description="Polar residues" evidence="1">
    <location>
        <begin position="138"/>
        <end position="160"/>
    </location>
</feature>
<evidence type="ECO:0000256" key="1">
    <source>
        <dbReference type="SAM" id="MobiDB-lite"/>
    </source>
</evidence>
<dbReference type="InterPro" id="IPR021833">
    <property type="entry name" value="DUF3425"/>
</dbReference>
<gene>
    <name evidence="2" type="ORF">EYC80_007113</name>
</gene>
<dbReference type="AlphaFoldDB" id="A0A5N6K087"/>
<evidence type="ECO:0000313" key="2">
    <source>
        <dbReference type="EMBL" id="KAB8295191.1"/>
    </source>
</evidence>
<keyword evidence="3" id="KW-1185">Reference proteome</keyword>
<dbReference type="Proteomes" id="UP000326757">
    <property type="component" value="Unassembled WGS sequence"/>
</dbReference>
<proteinExistence type="predicted"/>